<evidence type="ECO:0000313" key="1">
    <source>
        <dbReference type="EMBL" id="RMZ68306.1"/>
    </source>
</evidence>
<organism evidence="1 2">
    <name type="scientific">Pyrenophora seminiperda CCB06</name>
    <dbReference type="NCBI Taxonomy" id="1302712"/>
    <lineage>
        <taxon>Eukaryota</taxon>
        <taxon>Fungi</taxon>
        <taxon>Dikarya</taxon>
        <taxon>Ascomycota</taxon>
        <taxon>Pezizomycotina</taxon>
        <taxon>Dothideomycetes</taxon>
        <taxon>Pleosporomycetidae</taxon>
        <taxon>Pleosporales</taxon>
        <taxon>Pleosporineae</taxon>
        <taxon>Pleosporaceae</taxon>
        <taxon>Pyrenophora</taxon>
    </lineage>
</organism>
<protein>
    <submittedName>
        <fullName evidence="1">Heterokaryon incompatibility</fullName>
    </submittedName>
</protein>
<evidence type="ECO:0000313" key="2">
    <source>
        <dbReference type="Proteomes" id="UP000265663"/>
    </source>
</evidence>
<proteinExistence type="predicted"/>
<dbReference type="Proteomes" id="UP000265663">
    <property type="component" value="Unassembled WGS sequence"/>
</dbReference>
<name>A0A3M7M1G3_9PLEO</name>
<accession>A0A3M7M1G3</accession>
<dbReference type="EMBL" id="KE747814">
    <property type="protein sequence ID" value="RMZ68306.1"/>
    <property type="molecule type" value="Genomic_DNA"/>
</dbReference>
<reference evidence="1 2" key="1">
    <citation type="journal article" date="2014" name="PLoS ONE">
        <title>De novo Genome Assembly of the Fungal Plant Pathogen Pyrenophora semeniperda.</title>
        <authorList>
            <person name="Soliai M.M."/>
            <person name="Meyer S.E."/>
            <person name="Udall J.A."/>
            <person name="Elzinga D.E."/>
            <person name="Hermansen R.A."/>
            <person name="Bodily P.M."/>
            <person name="Hart A.A."/>
            <person name="Coleman C.E."/>
        </authorList>
    </citation>
    <scope>NUCLEOTIDE SEQUENCE [LARGE SCALE GENOMIC DNA]</scope>
    <source>
        <strain evidence="1 2">CCB06</strain>
        <tissue evidence="1">Mycelium</tissue>
    </source>
</reference>
<keyword evidence="2" id="KW-1185">Reference proteome</keyword>
<sequence length="117" mass="13754">MRRCLFLYLLDSHDQGWSDYRRLHGTYNGCWSWFEADVYNASTGTKTARVKIQDNLHAIPDFTFHKIIWHRENCENKDIERLIDALVSGATLRIFAKARFGGWANYVMRVQVTIVLE</sequence>
<dbReference type="OrthoDB" id="66095at2759"/>
<dbReference type="AlphaFoldDB" id="A0A3M7M1G3"/>
<gene>
    <name evidence="1" type="ORF">GMOD_00004529</name>
</gene>